<gene>
    <name evidence="1" type="ORF">ElyMa_001686500</name>
</gene>
<evidence type="ECO:0008006" key="3">
    <source>
        <dbReference type="Google" id="ProtNLM"/>
    </source>
</evidence>
<protein>
    <recommendedName>
        <fullName evidence="3">ZP domain-containing protein</fullName>
    </recommendedName>
</protein>
<sequence length="114" mass="12933">MLVKSDMQSGGKRQFTVEGCSEAGNDFTYLSPVRITADDETETTIFSTQDGLDRIVDCSELLEDETFKSTPKYSIRFTLYFCIPRVNTFRVFIFSCIPKLKSSTNPRTRCSCTP</sequence>
<dbReference type="EMBL" id="BMAT01003433">
    <property type="protein sequence ID" value="GFS25377.1"/>
    <property type="molecule type" value="Genomic_DNA"/>
</dbReference>
<evidence type="ECO:0000313" key="2">
    <source>
        <dbReference type="Proteomes" id="UP000762676"/>
    </source>
</evidence>
<comment type="caution">
    <text evidence="1">The sequence shown here is derived from an EMBL/GenBank/DDBJ whole genome shotgun (WGS) entry which is preliminary data.</text>
</comment>
<organism evidence="1 2">
    <name type="scientific">Elysia marginata</name>
    <dbReference type="NCBI Taxonomy" id="1093978"/>
    <lineage>
        <taxon>Eukaryota</taxon>
        <taxon>Metazoa</taxon>
        <taxon>Spiralia</taxon>
        <taxon>Lophotrochozoa</taxon>
        <taxon>Mollusca</taxon>
        <taxon>Gastropoda</taxon>
        <taxon>Heterobranchia</taxon>
        <taxon>Euthyneura</taxon>
        <taxon>Panpulmonata</taxon>
        <taxon>Sacoglossa</taxon>
        <taxon>Placobranchoidea</taxon>
        <taxon>Plakobranchidae</taxon>
        <taxon>Elysia</taxon>
    </lineage>
</organism>
<name>A0AAV4JWT3_9GAST</name>
<dbReference type="AlphaFoldDB" id="A0AAV4JWT3"/>
<dbReference type="Proteomes" id="UP000762676">
    <property type="component" value="Unassembled WGS sequence"/>
</dbReference>
<proteinExistence type="predicted"/>
<evidence type="ECO:0000313" key="1">
    <source>
        <dbReference type="EMBL" id="GFS25377.1"/>
    </source>
</evidence>
<reference evidence="1 2" key="1">
    <citation type="journal article" date="2021" name="Elife">
        <title>Chloroplast acquisition without the gene transfer in kleptoplastic sea slugs, Plakobranchus ocellatus.</title>
        <authorList>
            <person name="Maeda T."/>
            <person name="Takahashi S."/>
            <person name="Yoshida T."/>
            <person name="Shimamura S."/>
            <person name="Takaki Y."/>
            <person name="Nagai Y."/>
            <person name="Toyoda A."/>
            <person name="Suzuki Y."/>
            <person name="Arimoto A."/>
            <person name="Ishii H."/>
            <person name="Satoh N."/>
            <person name="Nishiyama T."/>
            <person name="Hasebe M."/>
            <person name="Maruyama T."/>
            <person name="Minagawa J."/>
            <person name="Obokata J."/>
            <person name="Shigenobu S."/>
        </authorList>
    </citation>
    <scope>NUCLEOTIDE SEQUENCE [LARGE SCALE GENOMIC DNA]</scope>
</reference>
<keyword evidence="2" id="KW-1185">Reference proteome</keyword>
<accession>A0AAV4JWT3</accession>